<dbReference type="STRING" id="1679444.PYTT_2500"/>
<dbReference type="EMBL" id="LT629973">
    <property type="protein sequence ID" value="SEI00642.1"/>
    <property type="molecule type" value="Genomic_DNA"/>
</dbReference>
<dbReference type="Proteomes" id="UP000176204">
    <property type="component" value="Chromosome I"/>
</dbReference>
<dbReference type="OrthoDB" id="9771072at2"/>
<dbReference type="PANTHER" id="PTHR43818:SF1">
    <property type="entry name" value="GLYCOSYL HYDROLASE FAMILY 109 PROTEIN"/>
    <property type="match status" value="1"/>
</dbReference>
<feature type="domain" description="Glycosyl hydrolase 109 C-terminal" evidence="8">
    <location>
        <begin position="205"/>
        <end position="374"/>
    </location>
</feature>
<evidence type="ECO:0000313" key="9">
    <source>
        <dbReference type="EMBL" id="SEI00642.1"/>
    </source>
</evidence>
<dbReference type="RefSeq" id="WP_067777517.1">
    <property type="nucleotide sequence ID" value="NZ_LIGX01000037.1"/>
</dbReference>
<gene>
    <name evidence="9" type="ORF">PYTT_2500</name>
</gene>
<dbReference type="PATRIC" id="fig|1679444.3.peg.1308"/>
<accession>A0A1C7PA33</accession>
<evidence type="ECO:0000256" key="3">
    <source>
        <dbReference type="ARBA" id="ARBA00022801"/>
    </source>
</evidence>
<keyword evidence="3" id="KW-0378">Hydrolase</keyword>
<dbReference type="InterPro" id="IPR000683">
    <property type="entry name" value="Gfo/Idh/MocA-like_OxRdtase_N"/>
</dbReference>
<keyword evidence="10" id="KW-1185">Reference proteome</keyword>
<dbReference type="KEGG" id="agl:PYTT_2500"/>
<dbReference type="Pfam" id="PF01408">
    <property type="entry name" value="GFO_IDH_MocA"/>
    <property type="match status" value="1"/>
</dbReference>
<reference evidence="10" key="1">
    <citation type="submission" date="2016-09" db="EMBL/GenBank/DDBJ databases">
        <authorList>
            <person name="Koehorst J."/>
        </authorList>
    </citation>
    <scope>NUCLEOTIDE SEQUENCE [LARGE SCALE GENOMIC DNA]</scope>
</reference>
<dbReference type="Gene3D" id="3.40.50.720">
    <property type="entry name" value="NAD(P)-binding Rossmann-like Domain"/>
    <property type="match status" value="1"/>
</dbReference>
<evidence type="ECO:0000256" key="4">
    <source>
        <dbReference type="ARBA" id="ARBA00023027"/>
    </source>
</evidence>
<feature type="signal peptide" evidence="6">
    <location>
        <begin position="1"/>
        <end position="29"/>
    </location>
</feature>
<evidence type="ECO:0000256" key="5">
    <source>
        <dbReference type="ARBA" id="ARBA00023295"/>
    </source>
</evidence>
<evidence type="ECO:0000259" key="8">
    <source>
        <dbReference type="Pfam" id="PF21252"/>
    </source>
</evidence>
<comment type="cofactor">
    <cofactor evidence="1">
        <name>NAD(+)</name>
        <dbReference type="ChEBI" id="CHEBI:57540"/>
    </cofactor>
</comment>
<dbReference type="SUPFAM" id="SSF51735">
    <property type="entry name" value="NAD(P)-binding Rossmann-fold domains"/>
    <property type="match status" value="1"/>
</dbReference>
<evidence type="ECO:0000256" key="1">
    <source>
        <dbReference type="ARBA" id="ARBA00001911"/>
    </source>
</evidence>
<feature type="chain" id="PRO_5014266451" evidence="6">
    <location>
        <begin position="30"/>
        <end position="475"/>
    </location>
</feature>
<dbReference type="Gene3D" id="3.30.360.10">
    <property type="entry name" value="Dihydrodipicolinate Reductase, domain 2"/>
    <property type="match status" value="1"/>
</dbReference>
<dbReference type="InterPro" id="IPR036291">
    <property type="entry name" value="NAD(P)-bd_dom_sf"/>
</dbReference>
<evidence type="ECO:0000313" key="10">
    <source>
        <dbReference type="Proteomes" id="UP000176204"/>
    </source>
</evidence>
<evidence type="ECO:0000256" key="2">
    <source>
        <dbReference type="ARBA" id="ARBA00009329"/>
    </source>
</evidence>
<dbReference type="InterPro" id="IPR006311">
    <property type="entry name" value="TAT_signal"/>
</dbReference>
<comment type="similarity">
    <text evidence="2">Belongs to the Gfo/Idh/MocA family. Glycosyl hydrolase 109 subfamily.</text>
</comment>
<keyword evidence="4" id="KW-0520">NAD</keyword>
<proteinExistence type="inferred from homology"/>
<dbReference type="InterPro" id="IPR049303">
    <property type="entry name" value="Glyco_hydro_109_C"/>
</dbReference>
<evidence type="ECO:0000259" key="7">
    <source>
        <dbReference type="Pfam" id="PF01408"/>
    </source>
</evidence>
<dbReference type="PANTHER" id="PTHR43818">
    <property type="entry name" value="BCDNA.GH03377"/>
    <property type="match status" value="1"/>
</dbReference>
<feature type="domain" description="Gfo/Idh/MocA-like oxidoreductase N-terminal" evidence="7">
    <location>
        <begin position="68"/>
        <end position="194"/>
    </location>
</feature>
<dbReference type="AlphaFoldDB" id="A0A1C7PA33"/>
<dbReference type="PROSITE" id="PS51318">
    <property type="entry name" value="TAT"/>
    <property type="match status" value="1"/>
</dbReference>
<keyword evidence="6" id="KW-0732">Signal</keyword>
<dbReference type="Pfam" id="PF21252">
    <property type="entry name" value="Glyco_hydro_109_C"/>
    <property type="match status" value="1"/>
</dbReference>
<evidence type="ECO:0000256" key="6">
    <source>
        <dbReference type="SAM" id="SignalP"/>
    </source>
</evidence>
<dbReference type="GO" id="GO:0016798">
    <property type="term" value="F:hydrolase activity, acting on glycosyl bonds"/>
    <property type="evidence" value="ECO:0007669"/>
    <property type="project" value="UniProtKB-KW"/>
</dbReference>
<dbReference type="InterPro" id="IPR050463">
    <property type="entry name" value="Gfo/Idh/MocA_oxidrdct_glycsds"/>
</dbReference>
<keyword evidence="5" id="KW-0326">Glycosidase</keyword>
<name>A0A1C7PA33_9BACT</name>
<dbReference type="GO" id="GO:0000166">
    <property type="term" value="F:nucleotide binding"/>
    <property type="evidence" value="ECO:0007669"/>
    <property type="project" value="InterPro"/>
</dbReference>
<protein>
    <submittedName>
        <fullName evidence="9">Oxidoreductase n-terminal</fullName>
    </submittedName>
</protein>
<sequence length="475" mass="52510">MNTSSSRRRFLQQLGLLTGGIATSSIASAAPGLEHATSAHSANTNGVTPRPLGSIYMGGFKAPKLEKVRVAMIGVGERGYPHTTQMAVIPGCEVVAICDVYQDLADKAADYVQKKTGQKPATYCNGEHDYLRMLKEVKPDAVIISTPWEWHAPMCIDSMKNGAHAFVEVPMAITMKELWDVIDTSEKTQKHCMMMENCNYGREELMFLNMVRQGVIGDLLHGEAAYIHELRGQMKSENRGCGSWRNYHYAGRDGNLYPTHGLGPVAQYMNIARKDDTFNRIVAFGSPSMGRAAYAKKNFPADHKWNKLNYICGDISTSIIKTNMGRTIMVQWDETSPRPYSRHNLIQGTLGTLAGYPTRAAGEQISPNGNYHSWLEGDAALAPLYAKYDHPLYKRIGELAVKMGGHGGMDFIMLSRMIECLRNGEALDQNVYEGALWSAVGPLSEKSVAEDGMPQVFPDFTRGDWKTTEPLAIIS</sequence>
<organism evidence="9 10">
    <name type="scientific">Akkermansia glycaniphila</name>
    <dbReference type="NCBI Taxonomy" id="1679444"/>
    <lineage>
        <taxon>Bacteria</taxon>
        <taxon>Pseudomonadati</taxon>
        <taxon>Verrucomicrobiota</taxon>
        <taxon>Verrucomicrobiia</taxon>
        <taxon>Verrucomicrobiales</taxon>
        <taxon>Akkermansiaceae</taxon>
        <taxon>Akkermansia</taxon>
    </lineage>
</organism>